<evidence type="ECO:0000256" key="3">
    <source>
        <dbReference type="PROSITE-ProRule" id="PRU00492"/>
    </source>
</evidence>
<dbReference type="GO" id="GO:0005524">
    <property type="term" value="F:ATP binding"/>
    <property type="evidence" value="ECO:0007669"/>
    <property type="project" value="UniProtKB-UniRule"/>
</dbReference>
<dbReference type="InterPro" id="IPR005144">
    <property type="entry name" value="ATP-cone_dom"/>
</dbReference>
<dbReference type="Pfam" id="PF03477">
    <property type="entry name" value="ATP-cone"/>
    <property type="match status" value="1"/>
</dbReference>
<evidence type="ECO:0000313" key="6">
    <source>
        <dbReference type="Proteomes" id="UP000010824"/>
    </source>
</evidence>
<dbReference type="GeneID" id="14308575"/>
<reference evidence="5 6" key="2">
    <citation type="journal article" date="2014" name="Genome Announc.">
        <title>Complete Genome Sequence of Methanoregula formicica SMSPT, a Mesophilic Hydrogenotrophic Methanogen Isolated from a Methanogenic Upflow Anaerobic Sludge Blanket Reactor.</title>
        <authorList>
            <person name="Yamamoto K."/>
            <person name="Tamaki H."/>
            <person name="Cadillo-Quiroz H."/>
            <person name="Imachi H."/>
            <person name="Kyrpides N."/>
            <person name="Woyke T."/>
            <person name="Goodwin L."/>
            <person name="Zinder S.H."/>
            <person name="Kamagata Y."/>
            <person name="Liu W.T."/>
        </authorList>
    </citation>
    <scope>NUCLEOTIDE SEQUENCE [LARGE SCALE GENOMIC DNA]</scope>
    <source>
        <strain evidence="6">DSM 22288 / NBRC 105244 / SMSP</strain>
    </source>
</reference>
<evidence type="ECO:0000313" key="5">
    <source>
        <dbReference type="EMBL" id="AGB03775.1"/>
    </source>
</evidence>
<dbReference type="OrthoDB" id="39386at2157"/>
<sequence>MVQVTKRDGRKEPFVPEKIVVSMVKTGAPADYARKTAQDIAKDAVDSITTREIRKRSLAALREKNPDWERNWLVYDGAVKKRTG</sequence>
<dbReference type="HOGENOM" id="CLU_2406518_0_0_2"/>
<feature type="domain" description="ATP-cone" evidence="4">
    <location>
        <begin position="2"/>
        <end position="83"/>
    </location>
</feature>
<keyword evidence="2 3" id="KW-0067">ATP-binding</keyword>
<evidence type="ECO:0000256" key="1">
    <source>
        <dbReference type="ARBA" id="ARBA00022741"/>
    </source>
</evidence>
<dbReference type="STRING" id="593750.Metfor_2792"/>
<name>L0HIC5_METFS</name>
<dbReference type="InParanoid" id="L0HIC5"/>
<keyword evidence="6" id="KW-1185">Reference proteome</keyword>
<protein>
    <submittedName>
        <fullName evidence="5">ATP cone domain-containing protein</fullName>
    </submittedName>
</protein>
<evidence type="ECO:0000259" key="4">
    <source>
        <dbReference type="PROSITE" id="PS51161"/>
    </source>
</evidence>
<organism evidence="5 6">
    <name type="scientific">Methanoregula formicica (strain DSM 22288 / NBRC 105244 / SMSP)</name>
    <dbReference type="NCBI Taxonomy" id="593750"/>
    <lineage>
        <taxon>Archaea</taxon>
        <taxon>Methanobacteriati</taxon>
        <taxon>Methanobacteriota</taxon>
        <taxon>Stenosarchaea group</taxon>
        <taxon>Methanomicrobia</taxon>
        <taxon>Methanomicrobiales</taxon>
        <taxon>Methanoregulaceae</taxon>
        <taxon>Methanoregula</taxon>
    </lineage>
</organism>
<dbReference type="KEGG" id="mfo:Metfor_2792"/>
<dbReference type="RefSeq" id="WP_015286737.1">
    <property type="nucleotide sequence ID" value="NC_019943.1"/>
</dbReference>
<keyword evidence="1 3" id="KW-0547">Nucleotide-binding</keyword>
<gene>
    <name evidence="5" type="ordered locus">Metfor_2792</name>
</gene>
<dbReference type="AlphaFoldDB" id="L0HIC5"/>
<accession>L0HIC5</accession>
<reference evidence="6" key="1">
    <citation type="submission" date="2011-12" db="EMBL/GenBank/DDBJ databases">
        <title>Complete sequence of Methanoregula formicicum SMSP.</title>
        <authorList>
            <person name="Lucas S."/>
            <person name="Han J."/>
            <person name="Lapidus A."/>
            <person name="Cheng J.-F."/>
            <person name="Goodwin L."/>
            <person name="Pitluck S."/>
            <person name="Peters L."/>
            <person name="Ovchinnikova G."/>
            <person name="Teshima H."/>
            <person name="Detter J.C."/>
            <person name="Han C."/>
            <person name="Tapia R."/>
            <person name="Land M."/>
            <person name="Hauser L."/>
            <person name="Kyrpides N."/>
            <person name="Ivanova N."/>
            <person name="Pagani I."/>
            <person name="Imachi H."/>
            <person name="Tamaki H."/>
            <person name="Sekiguchi Y."/>
            <person name="Kamagata Y."/>
            <person name="Cadillo-Quiroz H."/>
            <person name="Zinder S."/>
            <person name="Liu W.-T."/>
            <person name="Woyke T."/>
        </authorList>
    </citation>
    <scope>NUCLEOTIDE SEQUENCE [LARGE SCALE GENOMIC DNA]</scope>
    <source>
        <strain evidence="6">DSM 22288 / NBRC 105244 / SMSP</strain>
    </source>
</reference>
<dbReference type="EMBL" id="CP003167">
    <property type="protein sequence ID" value="AGB03775.1"/>
    <property type="molecule type" value="Genomic_DNA"/>
</dbReference>
<proteinExistence type="predicted"/>
<evidence type="ECO:0000256" key="2">
    <source>
        <dbReference type="ARBA" id="ARBA00022840"/>
    </source>
</evidence>
<dbReference type="PROSITE" id="PS51161">
    <property type="entry name" value="ATP_CONE"/>
    <property type="match status" value="1"/>
</dbReference>
<dbReference type="Proteomes" id="UP000010824">
    <property type="component" value="Chromosome"/>
</dbReference>
<dbReference type="eggNOG" id="arCOG03714">
    <property type="taxonomic scope" value="Archaea"/>
</dbReference>